<dbReference type="SUPFAM" id="SSF56112">
    <property type="entry name" value="Protein kinase-like (PK-like)"/>
    <property type="match status" value="1"/>
</dbReference>
<dbReference type="AlphaFoldDB" id="A0A2S2PH61"/>
<dbReference type="PANTHER" id="PTHR11012">
    <property type="entry name" value="PROTEIN KINASE-LIKE DOMAIN-CONTAINING"/>
    <property type="match status" value="1"/>
</dbReference>
<reference evidence="2" key="1">
    <citation type="submission" date="2018-04" db="EMBL/GenBank/DDBJ databases">
        <title>Transcriptome of Schizaphis graminum biotype I.</title>
        <authorList>
            <person name="Scully E.D."/>
            <person name="Geib S.M."/>
            <person name="Palmer N.A."/>
            <person name="Koch K."/>
            <person name="Bradshaw J."/>
            <person name="Heng-Moss T."/>
            <person name="Sarath G."/>
        </authorList>
    </citation>
    <scope>NUCLEOTIDE SEQUENCE</scope>
</reference>
<organism evidence="2">
    <name type="scientific">Schizaphis graminum</name>
    <name type="common">Green bug aphid</name>
    <dbReference type="NCBI Taxonomy" id="13262"/>
    <lineage>
        <taxon>Eukaryota</taxon>
        <taxon>Metazoa</taxon>
        <taxon>Ecdysozoa</taxon>
        <taxon>Arthropoda</taxon>
        <taxon>Hexapoda</taxon>
        <taxon>Insecta</taxon>
        <taxon>Pterygota</taxon>
        <taxon>Neoptera</taxon>
        <taxon>Paraneoptera</taxon>
        <taxon>Hemiptera</taxon>
        <taxon>Sternorrhyncha</taxon>
        <taxon>Aphidomorpha</taxon>
        <taxon>Aphidoidea</taxon>
        <taxon>Aphididae</taxon>
        <taxon>Aphidini</taxon>
        <taxon>Schizaphis</taxon>
    </lineage>
</organism>
<dbReference type="InterPro" id="IPR004119">
    <property type="entry name" value="EcKL"/>
</dbReference>
<dbReference type="PANTHER" id="PTHR11012:SF8">
    <property type="entry name" value="JUVENILE HORMONE-INDUCIBLE PROTEIN 26"/>
    <property type="match status" value="1"/>
</dbReference>
<protein>
    <recommendedName>
        <fullName evidence="1">CHK kinase-like domain-containing protein</fullName>
    </recommendedName>
</protein>
<dbReference type="InterPro" id="IPR015897">
    <property type="entry name" value="CHK_kinase-like"/>
</dbReference>
<sequence length="233" mass="26171">MAQDDLFKKCGKRGMDRLLKRDGDRYRDHAHIRRLNELFDDAENALMQSLNVREPLSVVCHGDWHRETLLFRYDEHRRPFDATAIDFSTLHYESPALDISSFLYMSTTQRVREAHWDDLLDTYCAALAASVPPGVRVPCRAEIDAEMADAAINGIAKASFALPFMLRDRSDTLDSLATSDDPMHYFLALGGDMATECLADIVMHLADMGYTDAGRDGHSDLADNTDSKYGSST</sequence>
<dbReference type="Pfam" id="PF02958">
    <property type="entry name" value="EcKL"/>
    <property type="match status" value="1"/>
</dbReference>
<dbReference type="Gene3D" id="3.90.1200.10">
    <property type="match status" value="1"/>
</dbReference>
<dbReference type="SMART" id="SM00587">
    <property type="entry name" value="CHK"/>
    <property type="match status" value="1"/>
</dbReference>
<feature type="domain" description="CHK kinase-like" evidence="1">
    <location>
        <begin position="1"/>
        <end position="133"/>
    </location>
</feature>
<dbReference type="EMBL" id="GGMR01015929">
    <property type="protein sequence ID" value="MBY28548.1"/>
    <property type="molecule type" value="Transcribed_RNA"/>
</dbReference>
<proteinExistence type="predicted"/>
<accession>A0A2S2PH61</accession>
<evidence type="ECO:0000259" key="1">
    <source>
        <dbReference type="SMART" id="SM00587"/>
    </source>
</evidence>
<evidence type="ECO:0000313" key="2">
    <source>
        <dbReference type="EMBL" id="MBY28548.1"/>
    </source>
</evidence>
<gene>
    <name evidence="2" type="ORF">g.7187</name>
</gene>
<dbReference type="InterPro" id="IPR011009">
    <property type="entry name" value="Kinase-like_dom_sf"/>
</dbReference>
<name>A0A2S2PH61_SCHGA</name>